<feature type="domain" description="Protein kinase" evidence="3">
    <location>
        <begin position="131"/>
        <end position="374"/>
    </location>
</feature>
<dbReference type="GO" id="GO:0004672">
    <property type="term" value="F:protein kinase activity"/>
    <property type="evidence" value="ECO:0007669"/>
    <property type="project" value="InterPro"/>
</dbReference>
<dbReference type="InterPro" id="IPR052402">
    <property type="entry name" value="ADCK_kinase"/>
</dbReference>
<evidence type="ECO:0000313" key="5">
    <source>
        <dbReference type="Proteomes" id="UP000604046"/>
    </source>
</evidence>
<sequence length="374" mass="41676">MDAAPVQGGAPAPAPAPARPPRRRRRWWFLGLVFVVFFITLLSPVNRRCLYLFVAWLPALPALAFRSPGPVVGAFKRSGPVFIKLAQWASTRRDVIPGELCDAMGMLHENVPTSMSRRDLERAVQMIPNLEMQDHLMGGGCVAQVYKGRYNGSPVAVKIRRAGIEERLDVDLRLLKKVARTVTWWWPDLTWMALEEAVDNFGHYMTQQVNLSFEAQHMQRFARNFESDRHVLVPPVYASTESVLVMGLAEGLSLSNFVKNVTDHDLRDNVHTLLVDMMARMGLVHNFMHGDLHPGNLFIKTEPDGAPTVTLIDVGISIAMTDSLGKMVKDGLRPVFTKNAEGLGWAIVNYHKKEGFAEMGVDLPGLAVDMGNLL</sequence>
<dbReference type="Pfam" id="PF03109">
    <property type="entry name" value="ABC1"/>
    <property type="match status" value="1"/>
</dbReference>
<organism evidence="4 5">
    <name type="scientific">Symbiodinium natans</name>
    <dbReference type="NCBI Taxonomy" id="878477"/>
    <lineage>
        <taxon>Eukaryota</taxon>
        <taxon>Sar</taxon>
        <taxon>Alveolata</taxon>
        <taxon>Dinophyceae</taxon>
        <taxon>Suessiales</taxon>
        <taxon>Symbiodiniaceae</taxon>
        <taxon>Symbiodinium</taxon>
    </lineage>
</organism>
<evidence type="ECO:0000256" key="1">
    <source>
        <dbReference type="SAM" id="MobiDB-lite"/>
    </source>
</evidence>
<dbReference type="PROSITE" id="PS50011">
    <property type="entry name" value="PROTEIN_KINASE_DOM"/>
    <property type="match status" value="1"/>
</dbReference>
<protein>
    <recommendedName>
        <fullName evidence="3">Protein kinase domain-containing protein</fullName>
    </recommendedName>
</protein>
<dbReference type="PANTHER" id="PTHR45890:SF1">
    <property type="entry name" value="AARF DOMAIN CONTAINING KINASE 2"/>
    <property type="match status" value="1"/>
</dbReference>
<proteinExistence type="predicted"/>
<dbReference type="Gene3D" id="1.10.510.10">
    <property type="entry name" value="Transferase(Phosphotransferase) domain 1"/>
    <property type="match status" value="1"/>
</dbReference>
<keyword evidence="5" id="KW-1185">Reference proteome</keyword>
<evidence type="ECO:0000259" key="3">
    <source>
        <dbReference type="PROSITE" id="PS50011"/>
    </source>
</evidence>
<keyword evidence="2" id="KW-0472">Membrane</keyword>
<name>A0A812NDB8_9DINO</name>
<comment type="caution">
    <text evidence="4">The sequence shown here is derived from an EMBL/GenBank/DDBJ whole genome shotgun (WGS) entry which is preliminary data.</text>
</comment>
<dbReference type="InterPro" id="IPR000719">
    <property type="entry name" value="Prot_kinase_dom"/>
</dbReference>
<dbReference type="InterPro" id="IPR011009">
    <property type="entry name" value="Kinase-like_dom_sf"/>
</dbReference>
<dbReference type="GO" id="GO:0005739">
    <property type="term" value="C:mitochondrion"/>
    <property type="evidence" value="ECO:0007669"/>
    <property type="project" value="TreeGrafter"/>
</dbReference>
<keyword evidence="2" id="KW-0812">Transmembrane</keyword>
<dbReference type="GO" id="GO:0005524">
    <property type="term" value="F:ATP binding"/>
    <property type="evidence" value="ECO:0007669"/>
    <property type="project" value="InterPro"/>
</dbReference>
<reference evidence="4" key="1">
    <citation type="submission" date="2021-02" db="EMBL/GenBank/DDBJ databases">
        <authorList>
            <person name="Dougan E. K."/>
            <person name="Rhodes N."/>
            <person name="Thang M."/>
            <person name="Chan C."/>
        </authorList>
    </citation>
    <scope>NUCLEOTIDE SEQUENCE</scope>
</reference>
<evidence type="ECO:0000256" key="2">
    <source>
        <dbReference type="SAM" id="Phobius"/>
    </source>
</evidence>
<dbReference type="SUPFAM" id="SSF56112">
    <property type="entry name" value="Protein kinase-like (PK-like)"/>
    <property type="match status" value="1"/>
</dbReference>
<keyword evidence="2" id="KW-1133">Transmembrane helix</keyword>
<evidence type="ECO:0000313" key="4">
    <source>
        <dbReference type="EMBL" id="CAE7300505.1"/>
    </source>
</evidence>
<dbReference type="AlphaFoldDB" id="A0A812NDB8"/>
<gene>
    <name evidence="4" type="ORF">SNAT2548_LOCUS15809</name>
</gene>
<dbReference type="PANTHER" id="PTHR45890">
    <property type="entry name" value="AARF DOMAIN CONTAINING KINASE 2 (PREDICTED)"/>
    <property type="match status" value="1"/>
</dbReference>
<feature type="transmembrane region" description="Helical" evidence="2">
    <location>
        <begin position="27"/>
        <end position="44"/>
    </location>
</feature>
<dbReference type="EMBL" id="CAJNDS010002065">
    <property type="protein sequence ID" value="CAE7300505.1"/>
    <property type="molecule type" value="Genomic_DNA"/>
</dbReference>
<feature type="non-terminal residue" evidence="4">
    <location>
        <position position="1"/>
    </location>
</feature>
<feature type="region of interest" description="Disordered" evidence="1">
    <location>
        <begin position="1"/>
        <end position="21"/>
    </location>
</feature>
<dbReference type="Proteomes" id="UP000604046">
    <property type="component" value="Unassembled WGS sequence"/>
</dbReference>
<dbReference type="InterPro" id="IPR004147">
    <property type="entry name" value="ABC1_dom"/>
</dbReference>
<dbReference type="OrthoDB" id="414695at2759"/>
<accession>A0A812NDB8</accession>